<evidence type="ECO:0000256" key="7">
    <source>
        <dbReference type="ARBA" id="ARBA00041867"/>
    </source>
</evidence>
<sequence>MLCSSLSSLRNPYFKHLIFSSYLRPLILPCFCSPPTIINRIRENGMVSSHVQTERWISTSSSNFSSSSLDNWPHSDFSSTSYLSVRLRCPKDIADTLSEALLCFGACSASMDEPENSAVTNEIFINFIFTEPQNIDRCISHAADSIGLNEIPSYEVIVDDEQSDWVKKSQESFQPVEVTEGLWIVPEWITPPDSQAINIILNPGLAFGTGDHPTTNLCLLLLHGLIKGGESFFDYGTCSGILAIAAVKLGAALAVGIDIDPEAITSASQNAVLNHIEPEKLKFSLVPSKNSTISLTAGKTCGDAEHENAVAETEKYDIVIANILLNPLLELADDIASYAKPGAVIVVTGIILEQLPQIEVCYSQYLKDISVSNMDGWACVSGRKRTNPISN</sequence>
<dbReference type="InterPro" id="IPR004498">
    <property type="entry name" value="Ribosomal_PrmA_MeTrfase"/>
</dbReference>
<evidence type="ECO:0000256" key="4">
    <source>
        <dbReference type="ARBA" id="ARBA00022679"/>
    </source>
</evidence>
<dbReference type="HAMAP" id="MF_00735">
    <property type="entry name" value="Methyltr_PrmA"/>
    <property type="match status" value="1"/>
</dbReference>
<evidence type="ECO:0000313" key="10">
    <source>
        <dbReference type="Proteomes" id="UP001202328"/>
    </source>
</evidence>
<evidence type="ECO:0000256" key="5">
    <source>
        <dbReference type="ARBA" id="ARBA00022691"/>
    </source>
</evidence>
<dbReference type="EMBL" id="JAJJMB010015449">
    <property type="protein sequence ID" value="KAI3854185.1"/>
    <property type="molecule type" value="Genomic_DNA"/>
</dbReference>
<evidence type="ECO:0000256" key="2">
    <source>
        <dbReference type="ARBA" id="ARBA00022490"/>
    </source>
</evidence>
<gene>
    <name evidence="9" type="ORF">MKW98_024608</name>
</gene>
<dbReference type="Proteomes" id="UP001202328">
    <property type="component" value="Unassembled WGS sequence"/>
</dbReference>
<evidence type="ECO:0000313" key="9">
    <source>
        <dbReference type="EMBL" id="KAI3854185.1"/>
    </source>
</evidence>
<name>A0AAD4S1P0_9MAGN</name>
<dbReference type="PANTHER" id="PTHR43648">
    <property type="entry name" value="ELECTRON TRANSFER FLAVOPROTEIN BETA SUBUNIT LYSINE METHYLTRANSFERASE"/>
    <property type="match status" value="1"/>
</dbReference>
<reference evidence="9" key="1">
    <citation type="submission" date="2022-04" db="EMBL/GenBank/DDBJ databases">
        <title>A functionally conserved STORR gene fusion in Papaver species that diverged 16.8 million years ago.</title>
        <authorList>
            <person name="Catania T."/>
        </authorList>
    </citation>
    <scope>NUCLEOTIDE SEQUENCE</scope>
    <source>
        <strain evidence="9">S-188037</strain>
    </source>
</reference>
<dbReference type="Pfam" id="PF06325">
    <property type="entry name" value="PrmA"/>
    <property type="match status" value="1"/>
</dbReference>
<dbReference type="InterPro" id="IPR050078">
    <property type="entry name" value="Ribosomal_L11_MeTrfase_PrmA"/>
</dbReference>
<proteinExistence type="inferred from homology"/>
<keyword evidence="5" id="KW-0949">S-adenosyl-L-methionine</keyword>
<evidence type="ECO:0000256" key="1">
    <source>
        <dbReference type="ARBA" id="ARBA00009741"/>
    </source>
</evidence>
<dbReference type="GO" id="GO:0016279">
    <property type="term" value="F:protein-lysine N-methyltransferase activity"/>
    <property type="evidence" value="ECO:0007669"/>
    <property type="project" value="TreeGrafter"/>
</dbReference>
<keyword evidence="3" id="KW-0489">Methyltransferase</keyword>
<dbReference type="PANTHER" id="PTHR43648:SF1">
    <property type="entry name" value="ELECTRON TRANSFER FLAVOPROTEIN BETA SUBUNIT LYSINE METHYLTRANSFERASE"/>
    <property type="match status" value="1"/>
</dbReference>
<comment type="similarity">
    <text evidence="6">Belongs to the methyltransferase superfamily. ETFBKMT family.</text>
</comment>
<comment type="similarity">
    <text evidence="1">Belongs to the methyltransferase superfamily. PrmA family.</text>
</comment>
<dbReference type="GO" id="GO:0032259">
    <property type="term" value="P:methylation"/>
    <property type="evidence" value="ECO:0007669"/>
    <property type="project" value="UniProtKB-KW"/>
</dbReference>
<dbReference type="Gene3D" id="3.40.50.150">
    <property type="entry name" value="Vaccinia Virus protein VP39"/>
    <property type="match status" value="1"/>
</dbReference>
<keyword evidence="4" id="KW-0808">Transferase</keyword>
<dbReference type="CDD" id="cd02440">
    <property type="entry name" value="AdoMet_MTases"/>
    <property type="match status" value="1"/>
</dbReference>
<dbReference type="GO" id="GO:0005739">
    <property type="term" value="C:mitochondrion"/>
    <property type="evidence" value="ECO:0007669"/>
    <property type="project" value="TreeGrafter"/>
</dbReference>
<evidence type="ECO:0000256" key="3">
    <source>
        <dbReference type="ARBA" id="ARBA00022603"/>
    </source>
</evidence>
<evidence type="ECO:0000256" key="8">
    <source>
        <dbReference type="ARBA" id="ARBA00042266"/>
    </source>
</evidence>
<protein>
    <recommendedName>
        <fullName evidence="8">ETFB lysine methyltransferase</fullName>
    </recommendedName>
    <alternativeName>
        <fullName evidence="7">Protein N-lysine methyltransferase METTL20</fullName>
    </alternativeName>
</protein>
<organism evidence="9 10">
    <name type="scientific">Papaver atlanticum</name>
    <dbReference type="NCBI Taxonomy" id="357466"/>
    <lineage>
        <taxon>Eukaryota</taxon>
        <taxon>Viridiplantae</taxon>
        <taxon>Streptophyta</taxon>
        <taxon>Embryophyta</taxon>
        <taxon>Tracheophyta</taxon>
        <taxon>Spermatophyta</taxon>
        <taxon>Magnoliopsida</taxon>
        <taxon>Ranunculales</taxon>
        <taxon>Papaveraceae</taxon>
        <taxon>Papaveroideae</taxon>
        <taxon>Papaver</taxon>
    </lineage>
</organism>
<dbReference type="InterPro" id="IPR029063">
    <property type="entry name" value="SAM-dependent_MTases_sf"/>
</dbReference>
<evidence type="ECO:0000256" key="6">
    <source>
        <dbReference type="ARBA" id="ARBA00037932"/>
    </source>
</evidence>
<comment type="caution">
    <text evidence="9">The sequence shown here is derived from an EMBL/GenBank/DDBJ whole genome shotgun (WGS) entry which is preliminary data.</text>
</comment>
<dbReference type="SUPFAM" id="SSF53335">
    <property type="entry name" value="S-adenosyl-L-methionine-dependent methyltransferases"/>
    <property type="match status" value="1"/>
</dbReference>
<dbReference type="AlphaFoldDB" id="A0AAD4S1P0"/>
<keyword evidence="10" id="KW-1185">Reference proteome</keyword>
<accession>A0AAD4S1P0</accession>
<keyword evidence="2" id="KW-0963">Cytoplasm</keyword>